<evidence type="ECO:0000313" key="2">
    <source>
        <dbReference type="Proteomes" id="UP000514509"/>
    </source>
</evidence>
<evidence type="ECO:0000313" key="1">
    <source>
        <dbReference type="EMBL" id="QMU27525.1"/>
    </source>
</evidence>
<dbReference type="RefSeq" id="WP_182414720.1">
    <property type="nucleotide sequence ID" value="NZ_CP055153.1"/>
</dbReference>
<proteinExistence type="predicted"/>
<accession>A0A7L7L4L0</accession>
<protein>
    <submittedName>
        <fullName evidence="1">Uncharacterized protein</fullName>
    </submittedName>
</protein>
<dbReference type="Proteomes" id="UP000514509">
    <property type="component" value="Chromosome"/>
</dbReference>
<gene>
    <name evidence="1" type="ORF">HUW48_05495</name>
</gene>
<organism evidence="1 2">
    <name type="scientific">Adhaeribacter radiodurans</name>
    <dbReference type="NCBI Taxonomy" id="2745197"/>
    <lineage>
        <taxon>Bacteria</taxon>
        <taxon>Pseudomonadati</taxon>
        <taxon>Bacteroidota</taxon>
        <taxon>Cytophagia</taxon>
        <taxon>Cytophagales</taxon>
        <taxon>Hymenobacteraceae</taxon>
        <taxon>Adhaeribacter</taxon>
    </lineage>
</organism>
<sequence>MGQLFIEIKVYVEPIGSIIDNTITALKVYSGLSHDLLLSYVIDLPIGHWRIFKMTRKDGTPLLIRNAVSVIPNKNVSHLDFYFAQNTSMYCIEAPL</sequence>
<name>A0A7L7L4L0_9BACT</name>
<dbReference type="KEGG" id="add:HUW48_05495"/>
<dbReference type="AlphaFoldDB" id="A0A7L7L4L0"/>
<keyword evidence="2" id="KW-1185">Reference proteome</keyword>
<dbReference type="EMBL" id="CP055153">
    <property type="protein sequence ID" value="QMU27525.1"/>
    <property type="molecule type" value="Genomic_DNA"/>
</dbReference>
<reference evidence="1 2" key="1">
    <citation type="submission" date="2020-08" db="EMBL/GenBank/DDBJ databases">
        <title>Adhaeribacter dokdonensis sp. nov., isolated from the rhizosphere of Elymus tsukushiensis, a plant native to the Dokdo Islands, Republic of Korea.</title>
        <authorList>
            <person name="Ghim S.Y."/>
        </authorList>
    </citation>
    <scope>NUCLEOTIDE SEQUENCE [LARGE SCALE GENOMIC DNA]</scope>
    <source>
        <strain evidence="1 2">KUDC8001</strain>
    </source>
</reference>